<dbReference type="CDD" id="cd04301">
    <property type="entry name" value="NAT_SF"/>
    <property type="match status" value="1"/>
</dbReference>
<evidence type="ECO:0000313" key="3">
    <source>
        <dbReference type="Proteomes" id="UP000254649"/>
    </source>
</evidence>
<keyword evidence="2" id="KW-0808">Transferase</keyword>
<dbReference type="GO" id="GO:0016747">
    <property type="term" value="F:acyltransferase activity, transferring groups other than amino-acyl groups"/>
    <property type="evidence" value="ECO:0007669"/>
    <property type="project" value="InterPro"/>
</dbReference>
<accession>A0A380TPY7</accession>
<evidence type="ECO:0000313" key="2">
    <source>
        <dbReference type="EMBL" id="SUT88893.1"/>
    </source>
</evidence>
<dbReference type="InterPro" id="IPR016181">
    <property type="entry name" value="Acyl_CoA_acyltransferase"/>
</dbReference>
<dbReference type="InterPro" id="IPR000182">
    <property type="entry name" value="GNAT_dom"/>
</dbReference>
<dbReference type="Pfam" id="PF13673">
    <property type="entry name" value="Acetyltransf_10"/>
    <property type="match status" value="1"/>
</dbReference>
<evidence type="ECO:0000259" key="1">
    <source>
        <dbReference type="Pfam" id="PF13673"/>
    </source>
</evidence>
<dbReference type="Proteomes" id="UP000254649">
    <property type="component" value="Unassembled WGS sequence"/>
</dbReference>
<protein>
    <submittedName>
        <fullName evidence="2">Putative acyltransferase</fullName>
    </submittedName>
</protein>
<feature type="domain" description="N-acetyltransferase" evidence="1">
    <location>
        <begin position="92"/>
        <end position="190"/>
    </location>
</feature>
<keyword evidence="2" id="KW-0012">Acyltransferase</keyword>
<proteinExistence type="predicted"/>
<dbReference type="SUPFAM" id="SSF55729">
    <property type="entry name" value="Acyl-CoA N-acyltransferases (Nat)"/>
    <property type="match status" value="1"/>
</dbReference>
<name>A0A380TPY7_9PAST</name>
<dbReference type="Gene3D" id="3.40.630.30">
    <property type="match status" value="1"/>
</dbReference>
<sequence length="204" mass="24348">MLLKDIFKKSFIFFFKKKYEEKAETMSELPTSLMEEFRLKYNYKEIVNNFNLNYVFEIKKNSELNEIERSSIVKFLKQEDNKNIFIWEHNLEIEENGYSLFFIQNNEVIAYIQVIEDSNDLGMININYLSVKKALRLQGVATHLLAQTIAFCDRTYPAKDIAAWIDIEISDFFSDFGFNPFIGQIEEVNGRQISLFTFRWEFRE</sequence>
<organism evidence="2 3">
    <name type="scientific">[Actinobacillus] rossii</name>
    <dbReference type="NCBI Taxonomy" id="123820"/>
    <lineage>
        <taxon>Bacteria</taxon>
        <taxon>Pseudomonadati</taxon>
        <taxon>Pseudomonadota</taxon>
        <taxon>Gammaproteobacteria</taxon>
        <taxon>Pasteurellales</taxon>
        <taxon>Pasteurellaceae</taxon>
    </lineage>
</organism>
<dbReference type="OrthoDB" id="9796171at2"/>
<reference evidence="2 3" key="1">
    <citation type="submission" date="2018-06" db="EMBL/GenBank/DDBJ databases">
        <authorList>
            <consortium name="Pathogen Informatics"/>
            <person name="Doyle S."/>
        </authorList>
    </citation>
    <scope>NUCLEOTIDE SEQUENCE [LARGE SCALE GENOMIC DNA]</scope>
    <source>
        <strain evidence="2 3">NCTC10801</strain>
    </source>
</reference>
<dbReference type="EMBL" id="UFRQ01000003">
    <property type="protein sequence ID" value="SUT88893.1"/>
    <property type="molecule type" value="Genomic_DNA"/>
</dbReference>
<gene>
    <name evidence="2" type="ORF">NCTC10801_00684</name>
</gene>
<keyword evidence="3" id="KW-1185">Reference proteome</keyword>
<dbReference type="AlphaFoldDB" id="A0A380TPY7"/>